<organism evidence="6">
    <name type="scientific">Acidicaldus sp</name>
    <dbReference type="NCBI Taxonomy" id="1872105"/>
    <lineage>
        <taxon>Bacteria</taxon>
        <taxon>Pseudomonadati</taxon>
        <taxon>Pseudomonadota</taxon>
        <taxon>Alphaproteobacteria</taxon>
        <taxon>Acetobacterales</taxon>
        <taxon>Acetobacteraceae</taxon>
        <taxon>Acidicaldus</taxon>
    </lineage>
</organism>
<dbReference type="PANTHER" id="PTHR11358:SF26">
    <property type="entry name" value="GUANIDINO ACID HYDROLASE, MITOCHONDRIAL"/>
    <property type="match status" value="1"/>
</dbReference>
<dbReference type="AlphaFoldDB" id="A0A8J4HDP3"/>
<feature type="binding site" evidence="4">
    <location>
        <position position="221"/>
    </location>
    <ligand>
        <name>Mn(2+)</name>
        <dbReference type="ChEBI" id="CHEBI:29035"/>
        <label>1</label>
    </ligand>
</feature>
<keyword evidence="3 5" id="KW-0378">Hydrolase</keyword>
<dbReference type="SUPFAM" id="SSF52768">
    <property type="entry name" value="Arginase/deacetylase"/>
    <property type="match status" value="1"/>
</dbReference>
<feature type="binding site" evidence="4">
    <location>
        <position position="105"/>
    </location>
    <ligand>
        <name>Mn(2+)</name>
        <dbReference type="ChEBI" id="CHEBI:29035"/>
        <label>1</label>
    </ligand>
</feature>
<reference evidence="6" key="1">
    <citation type="journal article" date="2020" name="mSystems">
        <title>Genome- and Community-Level Interaction Insights into Carbon Utilization and Element Cycling Functions of Hydrothermarchaeota in Hydrothermal Sediment.</title>
        <authorList>
            <person name="Zhou Z."/>
            <person name="Liu Y."/>
            <person name="Xu W."/>
            <person name="Pan J."/>
            <person name="Luo Z.H."/>
            <person name="Li M."/>
        </authorList>
    </citation>
    <scope>NUCLEOTIDE SEQUENCE</scope>
    <source>
        <strain evidence="6">SpSt-997</strain>
    </source>
</reference>
<proteinExistence type="inferred from homology"/>
<dbReference type="GO" id="GO:0008783">
    <property type="term" value="F:agmatinase activity"/>
    <property type="evidence" value="ECO:0007669"/>
    <property type="project" value="UniProtKB-EC"/>
</dbReference>
<dbReference type="PIRSF" id="PIRSF036979">
    <property type="entry name" value="Arginase"/>
    <property type="match status" value="1"/>
</dbReference>
<comment type="cofactor">
    <cofactor evidence="4">
        <name>Mn(2+)</name>
        <dbReference type="ChEBI" id="CHEBI:29035"/>
    </cofactor>
    <text evidence="4">Binds 2 manganese ions per subunit.</text>
</comment>
<dbReference type="InterPro" id="IPR005925">
    <property type="entry name" value="Agmatinase-rel"/>
</dbReference>
<dbReference type="PANTHER" id="PTHR11358">
    <property type="entry name" value="ARGINASE/AGMATINASE"/>
    <property type="match status" value="1"/>
</dbReference>
<dbReference type="InterPro" id="IPR006035">
    <property type="entry name" value="Ureohydrolase"/>
</dbReference>
<dbReference type="GO" id="GO:0033389">
    <property type="term" value="P:putrescine biosynthetic process from arginine, via agmatine"/>
    <property type="evidence" value="ECO:0007669"/>
    <property type="project" value="TreeGrafter"/>
</dbReference>
<evidence type="ECO:0000256" key="3">
    <source>
        <dbReference type="ARBA" id="ARBA00022801"/>
    </source>
</evidence>
<dbReference type="CDD" id="cd11592">
    <property type="entry name" value="Agmatinase_PAH"/>
    <property type="match status" value="1"/>
</dbReference>
<keyword evidence="4" id="KW-0464">Manganese</keyword>
<dbReference type="NCBIfam" id="TIGR01230">
    <property type="entry name" value="agmatinase"/>
    <property type="match status" value="1"/>
</dbReference>
<dbReference type="GO" id="GO:0046872">
    <property type="term" value="F:metal ion binding"/>
    <property type="evidence" value="ECO:0007669"/>
    <property type="project" value="UniProtKB-KW"/>
</dbReference>
<dbReference type="Pfam" id="PF00491">
    <property type="entry name" value="Arginase"/>
    <property type="match status" value="1"/>
</dbReference>
<dbReference type="PROSITE" id="PS01053">
    <property type="entry name" value="ARGINASE_1"/>
    <property type="match status" value="1"/>
</dbReference>
<gene>
    <name evidence="6" type="primary">speB</name>
    <name evidence="6" type="ORF">ENY07_13910</name>
</gene>
<name>A0A8J4HDP3_9PROT</name>
<protein>
    <submittedName>
        <fullName evidence="6">Agmatinase</fullName>
        <ecNumber evidence="6">3.5.3.11</ecNumber>
    </submittedName>
</protein>
<dbReference type="PROSITE" id="PS51409">
    <property type="entry name" value="ARGINASE_2"/>
    <property type="match status" value="1"/>
</dbReference>
<accession>A0A8J4HDP3</accession>
<sequence length="301" mass="32187">MRLPHVPIEAAEGIEIGLIGLPWDGGTTNRPGARHGPRALRDASTLMRRFNPATSTAPFARANCADLGDVGCNPVDLIDTLDRVGDFYRALAARRIVPLSAGGDHLLSLPILRGIAANGPLGMVHFDAHSDTSDRYFGASRYVHGTPFRRAIEEGLLDPRRIVQVGIRGSLYDADELDWARAQGVRVLRIEEVEQAGLAATLAEARRVVGKEKTYLSFDIDCLDPAFAPGTGTPEIGGFTTREALGLLRGLRGIDFVGADLVEVSPPFDAAGITALAGASLMWEILCLLAESAAARREKNG</sequence>
<feature type="binding site" evidence="4">
    <location>
        <position position="131"/>
    </location>
    <ligand>
        <name>Mn(2+)</name>
        <dbReference type="ChEBI" id="CHEBI:29035"/>
        <label>1</label>
    </ligand>
</feature>
<evidence type="ECO:0000256" key="1">
    <source>
        <dbReference type="ARBA" id="ARBA00009227"/>
    </source>
</evidence>
<dbReference type="PRINTS" id="PR00116">
    <property type="entry name" value="ARGINASE"/>
</dbReference>
<dbReference type="Gene3D" id="3.40.800.10">
    <property type="entry name" value="Ureohydrolase domain"/>
    <property type="match status" value="1"/>
</dbReference>
<evidence type="ECO:0000256" key="2">
    <source>
        <dbReference type="ARBA" id="ARBA00022723"/>
    </source>
</evidence>
<evidence type="ECO:0000256" key="5">
    <source>
        <dbReference type="RuleBase" id="RU003684"/>
    </source>
</evidence>
<feature type="binding site" evidence="4">
    <location>
        <position position="129"/>
    </location>
    <ligand>
        <name>Mn(2+)</name>
        <dbReference type="ChEBI" id="CHEBI:29035"/>
        <label>1</label>
    </ligand>
</feature>
<comment type="caution">
    <text evidence="6">The sequence shown here is derived from an EMBL/GenBank/DDBJ whole genome shotgun (WGS) entry which is preliminary data.</text>
</comment>
<comment type="similarity">
    <text evidence="1">Belongs to the arginase family. Agmatinase subfamily.</text>
</comment>
<dbReference type="EMBL" id="DTQM01000262">
    <property type="protein sequence ID" value="HGC44297.1"/>
    <property type="molecule type" value="Genomic_DNA"/>
</dbReference>
<dbReference type="InterPro" id="IPR020855">
    <property type="entry name" value="Ureohydrolase_Mn_BS"/>
</dbReference>
<feature type="binding site" evidence="4">
    <location>
        <position position="219"/>
    </location>
    <ligand>
        <name>Mn(2+)</name>
        <dbReference type="ChEBI" id="CHEBI:29035"/>
        <label>1</label>
    </ligand>
</feature>
<evidence type="ECO:0000313" key="6">
    <source>
        <dbReference type="EMBL" id="HGC44297.1"/>
    </source>
</evidence>
<keyword evidence="2 4" id="KW-0479">Metal-binding</keyword>
<evidence type="ECO:0000256" key="4">
    <source>
        <dbReference type="PIRSR" id="PIRSR036979-1"/>
    </source>
</evidence>
<feature type="binding site" evidence="4">
    <location>
        <position position="127"/>
    </location>
    <ligand>
        <name>Mn(2+)</name>
        <dbReference type="ChEBI" id="CHEBI:29035"/>
        <label>1</label>
    </ligand>
</feature>
<dbReference type="InterPro" id="IPR023696">
    <property type="entry name" value="Ureohydrolase_dom_sf"/>
</dbReference>
<dbReference type="EC" id="3.5.3.11" evidence="6"/>